<accession>A0A9D3YEA7</accession>
<dbReference type="AlphaFoldDB" id="A0A9D3YEA7"/>
<dbReference type="SUPFAM" id="SSF46966">
    <property type="entry name" value="Spectrin repeat"/>
    <property type="match status" value="1"/>
</dbReference>
<reference evidence="1" key="1">
    <citation type="journal article" date="2019" name="bioRxiv">
        <title>The Genome of the Zebra Mussel, Dreissena polymorpha: A Resource for Invasive Species Research.</title>
        <authorList>
            <person name="McCartney M.A."/>
            <person name="Auch B."/>
            <person name="Kono T."/>
            <person name="Mallez S."/>
            <person name="Zhang Y."/>
            <person name="Obille A."/>
            <person name="Becker A."/>
            <person name="Abrahante J.E."/>
            <person name="Garbe J."/>
            <person name="Badalamenti J.P."/>
            <person name="Herman A."/>
            <person name="Mangelson H."/>
            <person name="Liachko I."/>
            <person name="Sullivan S."/>
            <person name="Sone E.D."/>
            <person name="Koren S."/>
            <person name="Silverstein K.A.T."/>
            <person name="Beckman K.B."/>
            <person name="Gohl D.M."/>
        </authorList>
    </citation>
    <scope>NUCLEOTIDE SEQUENCE</scope>
    <source>
        <strain evidence="1">Duluth1</strain>
        <tissue evidence="1">Whole animal</tissue>
    </source>
</reference>
<dbReference type="EMBL" id="JAIWYP010000015">
    <property type="protein sequence ID" value="KAH3698999.1"/>
    <property type="molecule type" value="Genomic_DNA"/>
</dbReference>
<dbReference type="Proteomes" id="UP000828390">
    <property type="component" value="Unassembled WGS sequence"/>
</dbReference>
<dbReference type="Gene3D" id="1.20.58.60">
    <property type="match status" value="1"/>
</dbReference>
<evidence type="ECO:0000313" key="2">
    <source>
        <dbReference type="Proteomes" id="UP000828390"/>
    </source>
</evidence>
<keyword evidence="2" id="KW-1185">Reference proteome</keyword>
<protein>
    <submittedName>
        <fullName evidence="1">Uncharacterized protein</fullName>
    </submittedName>
</protein>
<proteinExistence type="predicted"/>
<organism evidence="1 2">
    <name type="scientific">Dreissena polymorpha</name>
    <name type="common">Zebra mussel</name>
    <name type="synonym">Mytilus polymorpha</name>
    <dbReference type="NCBI Taxonomy" id="45954"/>
    <lineage>
        <taxon>Eukaryota</taxon>
        <taxon>Metazoa</taxon>
        <taxon>Spiralia</taxon>
        <taxon>Lophotrochozoa</taxon>
        <taxon>Mollusca</taxon>
        <taxon>Bivalvia</taxon>
        <taxon>Autobranchia</taxon>
        <taxon>Heteroconchia</taxon>
        <taxon>Euheterodonta</taxon>
        <taxon>Imparidentia</taxon>
        <taxon>Neoheterodontei</taxon>
        <taxon>Myida</taxon>
        <taxon>Dreissenoidea</taxon>
        <taxon>Dreissenidae</taxon>
        <taxon>Dreissena</taxon>
    </lineage>
</organism>
<comment type="caution">
    <text evidence="1">The sequence shown here is derived from an EMBL/GenBank/DDBJ whole genome shotgun (WGS) entry which is preliminary data.</text>
</comment>
<sequence>MLSQIGDDVKNVQRKIDDIQTRYGELSDKLTDILEQMEEALPLAKNFNETHAKFIDWLVKMEPKTKQQEGNESEDQVSVSDNLLLTNFNWF</sequence>
<reference evidence="1" key="2">
    <citation type="submission" date="2020-11" db="EMBL/GenBank/DDBJ databases">
        <authorList>
            <person name="McCartney M.A."/>
            <person name="Auch B."/>
            <person name="Kono T."/>
            <person name="Mallez S."/>
            <person name="Becker A."/>
            <person name="Gohl D.M."/>
            <person name="Silverstein K.A.T."/>
            <person name="Koren S."/>
            <person name="Bechman K.B."/>
            <person name="Herman A."/>
            <person name="Abrahante J.E."/>
            <person name="Garbe J."/>
        </authorList>
    </citation>
    <scope>NUCLEOTIDE SEQUENCE</scope>
    <source>
        <strain evidence="1">Duluth1</strain>
        <tissue evidence="1">Whole animal</tissue>
    </source>
</reference>
<evidence type="ECO:0000313" key="1">
    <source>
        <dbReference type="EMBL" id="KAH3698999.1"/>
    </source>
</evidence>
<gene>
    <name evidence="1" type="ORF">DPMN_073945</name>
</gene>
<name>A0A9D3YEA7_DREPO</name>